<dbReference type="OrthoDB" id="9812260at2"/>
<evidence type="ECO:0000256" key="2">
    <source>
        <dbReference type="ARBA" id="ARBA00012528"/>
    </source>
</evidence>
<evidence type="ECO:0000313" key="9">
    <source>
        <dbReference type="Proteomes" id="UP000198641"/>
    </source>
</evidence>
<dbReference type="PROSITE" id="PS50887">
    <property type="entry name" value="GGDEF"/>
    <property type="match status" value="1"/>
</dbReference>
<proteinExistence type="predicted"/>
<feature type="transmembrane region" description="Helical" evidence="4">
    <location>
        <begin position="195"/>
        <end position="213"/>
    </location>
</feature>
<sequence length="655" mass="72280">MSQRLLTPVSVLLCCLALVTVMAAGLSQSTGFSNPTLVSTLALTLAKLAWLCHWPTLARCIAAVTLACLTPGLLSHLLPEYWITTSHWQAIAAWLQPGTRLEDWRAPLQATLCLILLSGAQLTGRRAELGSSMLIGLALLMWLAQLGASLIPAMQWIIDHEATPAELVPIGLLLIAHALRVGGTFMAERKMLDRPLSIALLLGVLTLAFSQHLKFLEDRRLHSVLKQENHRLAANLSGEILNHLDAMRRFVNSWRLVDSPPGADEWSMMAGPLYRDFGYLVNIALVEPGSRIRYVYPMDAVNRRLLGIELSERQPAGRTAQRRALIGRQEAVTNVIPLLQGRYGIIYYLPTYIAGGRFIGASAMVLSLQALTDTLTRAIDTQRTRLELHQGAESLALLGPDDVNDAWSNTAPIHIGDTPLTLTTQPSRQRLLEYHARLPAVSLTTGLALSYLLFLVLFSHRRLAIQHQHLHDSHRRLSQEIEARGRLQEEVEWMARHDELTGLPNRRMLMETLKAQHETRPLCVMICDLDHFKRINDSLGHLKGDEYLKCLGAQGAAIANQAGGLFARYGGEEFILLLPNCDTVRGLQVAEALNAALRSADLKHHDGTALTLSIGMTTLEQGPLNIATLMQVADMALYRAKAQGRNRVVSAPMPG</sequence>
<keyword evidence="9" id="KW-1185">Reference proteome</keyword>
<evidence type="ECO:0000259" key="7">
    <source>
        <dbReference type="PROSITE" id="PS50887"/>
    </source>
</evidence>
<feature type="domain" description="CHASE" evidence="6">
    <location>
        <begin position="292"/>
        <end position="377"/>
    </location>
</feature>
<dbReference type="PANTHER" id="PTHR45138">
    <property type="entry name" value="REGULATORY COMPONENTS OF SENSORY TRANSDUCTION SYSTEM"/>
    <property type="match status" value="1"/>
</dbReference>
<gene>
    <name evidence="8" type="ORF">SAMN05216571_102207</name>
</gene>
<dbReference type="InterPro" id="IPR050469">
    <property type="entry name" value="Diguanylate_Cyclase"/>
</dbReference>
<feature type="signal peptide" evidence="5">
    <location>
        <begin position="1"/>
        <end position="23"/>
    </location>
</feature>
<dbReference type="NCBIfam" id="TIGR00254">
    <property type="entry name" value="GGDEF"/>
    <property type="match status" value="1"/>
</dbReference>
<feature type="transmembrane region" description="Helical" evidence="4">
    <location>
        <begin position="57"/>
        <end position="78"/>
    </location>
</feature>
<dbReference type="GO" id="GO:1902201">
    <property type="term" value="P:negative regulation of bacterial-type flagellum-dependent cell motility"/>
    <property type="evidence" value="ECO:0007669"/>
    <property type="project" value="TreeGrafter"/>
</dbReference>
<dbReference type="PANTHER" id="PTHR45138:SF9">
    <property type="entry name" value="DIGUANYLATE CYCLASE DGCM-RELATED"/>
    <property type="match status" value="1"/>
</dbReference>
<dbReference type="SMART" id="SM00267">
    <property type="entry name" value="GGDEF"/>
    <property type="match status" value="1"/>
</dbReference>
<dbReference type="GO" id="GO:0005886">
    <property type="term" value="C:plasma membrane"/>
    <property type="evidence" value="ECO:0007669"/>
    <property type="project" value="TreeGrafter"/>
</dbReference>
<keyword evidence="4" id="KW-1133">Transmembrane helix</keyword>
<dbReference type="EMBL" id="FNCI01000002">
    <property type="protein sequence ID" value="SDF83147.1"/>
    <property type="molecule type" value="Genomic_DNA"/>
</dbReference>
<accession>A0A1G7PAK1</accession>
<dbReference type="EC" id="2.7.7.65" evidence="2"/>
<feature type="transmembrane region" description="Helical" evidence="4">
    <location>
        <begin position="134"/>
        <end position="158"/>
    </location>
</feature>
<evidence type="ECO:0000259" key="6">
    <source>
        <dbReference type="PROSITE" id="PS50839"/>
    </source>
</evidence>
<protein>
    <recommendedName>
        <fullName evidence="2">diguanylate cyclase</fullName>
        <ecNumber evidence="2">2.7.7.65</ecNumber>
    </recommendedName>
</protein>
<evidence type="ECO:0000256" key="5">
    <source>
        <dbReference type="SAM" id="SignalP"/>
    </source>
</evidence>
<dbReference type="CDD" id="cd01949">
    <property type="entry name" value="GGDEF"/>
    <property type="match status" value="1"/>
</dbReference>
<dbReference type="GO" id="GO:0052621">
    <property type="term" value="F:diguanylate cyclase activity"/>
    <property type="evidence" value="ECO:0007669"/>
    <property type="project" value="UniProtKB-EC"/>
</dbReference>
<dbReference type="InterPro" id="IPR006189">
    <property type="entry name" value="CHASE_dom"/>
</dbReference>
<dbReference type="RefSeq" id="WP_092523200.1">
    <property type="nucleotide sequence ID" value="NZ_FNCI01000002.1"/>
</dbReference>
<organism evidence="8 9">
    <name type="scientific">Onishia taeanensis</name>
    <dbReference type="NCBI Taxonomy" id="284577"/>
    <lineage>
        <taxon>Bacteria</taxon>
        <taxon>Pseudomonadati</taxon>
        <taxon>Pseudomonadota</taxon>
        <taxon>Gammaproteobacteria</taxon>
        <taxon>Oceanospirillales</taxon>
        <taxon>Halomonadaceae</taxon>
        <taxon>Onishia</taxon>
    </lineage>
</organism>
<dbReference type="FunFam" id="3.30.70.270:FF:000001">
    <property type="entry name" value="Diguanylate cyclase domain protein"/>
    <property type="match status" value="1"/>
</dbReference>
<feature type="transmembrane region" description="Helical" evidence="4">
    <location>
        <begin position="438"/>
        <end position="458"/>
    </location>
</feature>
<feature type="chain" id="PRO_5011466473" description="diguanylate cyclase" evidence="5">
    <location>
        <begin position="24"/>
        <end position="655"/>
    </location>
</feature>
<evidence type="ECO:0000313" key="8">
    <source>
        <dbReference type="EMBL" id="SDF83147.1"/>
    </source>
</evidence>
<keyword evidence="4" id="KW-0812">Transmembrane</keyword>
<comment type="cofactor">
    <cofactor evidence="1">
        <name>Mg(2+)</name>
        <dbReference type="ChEBI" id="CHEBI:18420"/>
    </cofactor>
</comment>
<feature type="transmembrane region" description="Helical" evidence="4">
    <location>
        <begin position="164"/>
        <end position="183"/>
    </location>
</feature>
<dbReference type="InterPro" id="IPR029787">
    <property type="entry name" value="Nucleotide_cyclase"/>
</dbReference>
<evidence type="ECO:0000256" key="4">
    <source>
        <dbReference type="SAM" id="Phobius"/>
    </source>
</evidence>
<dbReference type="Pfam" id="PF00990">
    <property type="entry name" value="GGDEF"/>
    <property type="match status" value="1"/>
</dbReference>
<evidence type="ECO:0000256" key="1">
    <source>
        <dbReference type="ARBA" id="ARBA00001946"/>
    </source>
</evidence>
<feature type="domain" description="GGDEF" evidence="7">
    <location>
        <begin position="520"/>
        <end position="653"/>
    </location>
</feature>
<dbReference type="SMART" id="SM01079">
    <property type="entry name" value="CHASE"/>
    <property type="match status" value="1"/>
</dbReference>
<dbReference type="Proteomes" id="UP000198641">
    <property type="component" value="Unassembled WGS sequence"/>
</dbReference>
<dbReference type="STRING" id="284577.SAMN05216571_102207"/>
<dbReference type="GO" id="GO:0043709">
    <property type="term" value="P:cell adhesion involved in single-species biofilm formation"/>
    <property type="evidence" value="ECO:0007669"/>
    <property type="project" value="TreeGrafter"/>
</dbReference>
<dbReference type="Gene3D" id="3.30.70.270">
    <property type="match status" value="1"/>
</dbReference>
<keyword evidence="5" id="KW-0732">Signal</keyword>
<reference evidence="8 9" key="1">
    <citation type="submission" date="2016-10" db="EMBL/GenBank/DDBJ databases">
        <authorList>
            <person name="de Groot N.N."/>
        </authorList>
    </citation>
    <scope>NUCLEOTIDE SEQUENCE [LARGE SCALE GENOMIC DNA]</scope>
    <source>
        <strain evidence="8 9">BH539</strain>
    </source>
</reference>
<dbReference type="PROSITE" id="PS50839">
    <property type="entry name" value="CHASE"/>
    <property type="match status" value="1"/>
</dbReference>
<name>A0A1G7PAK1_9GAMM</name>
<dbReference type="SUPFAM" id="SSF55073">
    <property type="entry name" value="Nucleotide cyclase"/>
    <property type="match status" value="1"/>
</dbReference>
<keyword evidence="4" id="KW-0472">Membrane</keyword>
<dbReference type="InterPro" id="IPR000160">
    <property type="entry name" value="GGDEF_dom"/>
</dbReference>
<dbReference type="AlphaFoldDB" id="A0A1G7PAK1"/>
<evidence type="ECO:0000256" key="3">
    <source>
        <dbReference type="ARBA" id="ARBA00034247"/>
    </source>
</evidence>
<dbReference type="InterPro" id="IPR043128">
    <property type="entry name" value="Rev_trsase/Diguanyl_cyclase"/>
</dbReference>
<comment type="catalytic activity">
    <reaction evidence="3">
        <text>2 GTP = 3',3'-c-di-GMP + 2 diphosphate</text>
        <dbReference type="Rhea" id="RHEA:24898"/>
        <dbReference type="ChEBI" id="CHEBI:33019"/>
        <dbReference type="ChEBI" id="CHEBI:37565"/>
        <dbReference type="ChEBI" id="CHEBI:58805"/>
        <dbReference type="EC" id="2.7.7.65"/>
    </reaction>
</comment>